<keyword evidence="1" id="KW-0472">Membrane</keyword>
<accession>A0A840MUH7</accession>
<evidence type="ECO:0000256" key="1">
    <source>
        <dbReference type="SAM" id="Phobius"/>
    </source>
</evidence>
<proteinExistence type="predicted"/>
<reference evidence="2 3" key="1">
    <citation type="submission" date="2020-08" db="EMBL/GenBank/DDBJ databases">
        <title>Genomic Encyclopedia of Type Strains, Phase IV (KMG-IV): sequencing the most valuable type-strain genomes for metagenomic binning, comparative biology and taxonomic classification.</title>
        <authorList>
            <person name="Goeker M."/>
        </authorList>
    </citation>
    <scope>NUCLEOTIDE SEQUENCE [LARGE SCALE GENOMIC DNA]</scope>
    <source>
        <strain evidence="2 3">DSM 17498</strain>
    </source>
</reference>
<keyword evidence="1" id="KW-1133">Transmembrane helix</keyword>
<keyword evidence="1" id="KW-0812">Transmembrane</keyword>
<dbReference type="Proteomes" id="UP000521227">
    <property type="component" value="Unassembled WGS sequence"/>
</dbReference>
<dbReference type="AlphaFoldDB" id="A0A840MUH7"/>
<protein>
    <submittedName>
        <fullName evidence="2">Uncharacterized protein</fullName>
    </submittedName>
</protein>
<organism evidence="2 3">
    <name type="scientific">Afipia massiliensis</name>
    <dbReference type="NCBI Taxonomy" id="211460"/>
    <lineage>
        <taxon>Bacteria</taxon>
        <taxon>Pseudomonadati</taxon>
        <taxon>Pseudomonadota</taxon>
        <taxon>Alphaproteobacteria</taxon>
        <taxon>Hyphomicrobiales</taxon>
        <taxon>Nitrobacteraceae</taxon>
        <taxon>Afipia</taxon>
    </lineage>
</organism>
<sequence>MRDVVPGIEAHARAASAQAEPDNRVHMLAVYGSFALIAAIVFGTLSYHPF</sequence>
<comment type="caution">
    <text evidence="2">The sequence shown here is derived from an EMBL/GenBank/DDBJ whole genome shotgun (WGS) entry which is preliminary data.</text>
</comment>
<feature type="transmembrane region" description="Helical" evidence="1">
    <location>
        <begin position="28"/>
        <end position="47"/>
    </location>
</feature>
<dbReference type="EMBL" id="JACHIJ010000001">
    <property type="protein sequence ID" value="MBB5050084.1"/>
    <property type="molecule type" value="Genomic_DNA"/>
</dbReference>
<dbReference type="RefSeq" id="WP_184081970.1">
    <property type="nucleotide sequence ID" value="NZ_JACHIJ010000001.1"/>
</dbReference>
<evidence type="ECO:0000313" key="3">
    <source>
        <dbReference type="Proteomes" id="UP000521227"/>
    </source>
</evidence>
<name>A0A840MUH7_9BRAD</name>
<evidence type="ECO:0000313" key="2">
    <source>
        <dbReference type="EMBL" id="MBB5050084.1"/>
    </source>
</evidence>
<gene>
    <name evidence="2" type="ORF">HNQ36_000032</name>
</gene>